<feature type="domain" description="DUF1648" evidence="2">
    <location>
        <begin position="69"/>
        <end position="116"/>
    </location>
</feature>
<dbReference type="Pfam" id="PF07853">
    <property type="entry name" value="DUF1648"/>
    <property type="match status" value="1"/>
</dbReference>
<dbReference type="RefSeq" id="WP_247244285.1">
    <property type="nucleotide sequence ID" value="NZ_JALJRA010000009.1"/>
</dbReference>
<protein>
    <recommendedName>
        <fullName evidence="2">DUF1648 domain-containing protein</fullName>
    </recommendedName>
</protein>
<comment type="caution">
    <text evidence="3">The sequence shown here is derived from an EMBL/GenBank/DDBJ whole genome shotgun (WGS) entry which is preliminary data.</text>
</comment>
<sequence>MPRIVFGGTDIIANVVMGGFKTTKSRQVQVSRCRRLLSAAWRVGNLAIHGNLGTPVLKLALPITFSSALIAAMVAATLAAWEAIPSDLPIAIHFGIDGTPNGYASKPIALWTMPVAALLSASLFVLSAKRDPKAAASRSFISLWLLISTVLATGHGVIVLHAMAHAG</sequence>
<keyword evidence="1" id="KW-1133">Transmembrane helix</keyword>
<keyword evidence="4" id="KW-1185">Reference proteome</keyword>
<evidence type="ECO:0000256" key="1">
    <source>
        <dbReference type="SAM" id="Phobius"/>
    </source>
</evidence>
<evidence type="ECO:0000313" key="4">
    <source>
        <dbReference type="Proteomes" id="UP001549031"/>
    </source>
</evidence>
<gene>
    <name evidence="3" type="ORF">ABID21_002715</name>
</gene>
<evidence type="ECO:0000313" key="3">
    <source>
        <dbReference type="EMBL" id="MET3586597.1"/>
    </source>
</evidence>
<keyword evidence="1" id="KW-0812">Transmembrane</keyword>
<evidence type="ECO:0000259" key="2">
    <source>
        <dbReference type="Pfam" id="PF07853"/>
    </source>
</evidence>
<dbReference type="Proteomes" id="UP001549031">
    <property type="component" value="Unassembled WGS sequence"/>
</dbReference>
<dbReference type="EMBL" id="JBEPLJ010000009">
    <property type="protein sequence ID" value="MET3586597.1"/>
    <property type="molecule type" value="Genomic_DNA"/>
</dbReference>
<feature type="transmembrane region" description="Helical" evidence="1">
    <location>
        <begin position="140"/>
        <end position="164"/>
    </location>
</feature>
<proteinExistence type="predicted"/>
<organism evidence="3 4">
    <name type="scientific">Pseudorhizobium tarimense</name>
    <dbReference type="NCBI Taxonomy" id="1079109"/>
    <lineage>
        <taxon>Bacteria</taxon>
        <taxon>Pseudomonadati</taxon>
        <taxon>Pseudomonadota</taxon>
        <taxon>Alphaproteobacteria</taxon>
        <taxon>Hyphomicrobiales</taxon>
        <taxon>Rhizobiaceae</taxon>
        <taxon>Rhizobium/Agrobacterium group</taxon>
        <taxon>Pseudorhizobium</taxon>
    </lineage>
</organism>
<name>A0ABV2H8R7_9HYPH</name>
<dbReference type="InterPro" id="IPR012867">
    <property type="entry name" value="DUF1648"/>
</dbReference>
<accession>A0ABV2H8R7</accession>
<reference evidence="3 4" key="1">
    <citation type="submission" date="2024-06" db="EMBL/GenBank/DDBJ databases">
        <title>Genomic Encyclopedia of Type Strains, Phase IV (KMG-IV): sequencing the most valuable type-strain genomes for metagenomic binning, comparative biology and taxonomic classification.</title>
        <authorList>
            <person name="Goeker M."/>
        </authorList>
    </citation>
    <scope>NUCLEOTIDE SEQUENCE [LARGE SCALE GENOMIC DNA]</scope>
    <source>
        <strain evidence="3 4">DSM 105042</strain>
    </source>
</reference>
<feature type="transmembrane region" description="Helical" evidence="1">
    <location>
        <begin position="108"/>
        <end position="128"/>
    </location>
</feature>
<keyword evidence="1" id="KW-0472">Membrane</keyword>
<feature type="transmembrane region" description="Helical" evidence="1">
    <location>
        <begin position="59"/>
        <end position="81"/>
    </location>
</feature>